<dbReference type="PATRIC" id="fig|1705409.3.peg.2322"/>
<dbReference type="InterPro" id="IPR048020">
    <property type="entry name" value="Transpos_IS3"/>
</dbReference>
<feature type="domain" description="Integrase catalytic" evidence="1">
    <location>
        <begin position="119"/>
        <end position="282"/>
    </location>
</feature>
<dbReference type="Pfam" id="PF13276">
    <property type="entry name" value="HTH_21"/>
    <property type="match status" value="1"/>
</dbReference>
<dbReference type="Pfam" id="PF13333">
    <property type="entry name" value="rve_2"/>
    <property type="match status" value="1"/>
</dbReference>
<dbReference type="InterPro" id="IPR001584">
    <property type="entry name" value="Integrase_cat-core"/>
</dbReference>
<evidence type="ECO:0000313" key="2">
    <source>
        <dbReference type="EMBL" id="KYC46388.1"/>
    </source>
</evidence>
<dbReference type="PANTHER" id="PTHR46889">
    <property type="entry name" value="TRANSPOSASE INSF FOR INSERTION SEQUENCE IS3B-RELATED"/>
    <property type="match status" value="1"/>
</dbReference>
<proteinExistence type="predicted"/>
<dbReference type="Pfam" id="PF00665">
    <property type="entry name" value="rve"/>
    <property type="match status" value="1"/>
</dbReference>
<dbReference type="GO" id="GO:0015074">
    <property type="term" value="P:DNA integration"/>
    <property type="evidence" value="ECO:0007669"/>
    <property type="project" value="InterPro"/>
</dbReference>
<dbReference type="InterPro" id="IPR012337">
    <property type="entry name" value="RNaseH-like_sf"/>
</dbReference>
<dbReference type="NCBIfam" id="NF033516">
    <property type="entry name" value="transpos_IS3"/>
    <property type="match status" value="1"/>
</dbReference>
<organism evidence="2 3">
    <name type="scientific">Candidatus Methanofastidiosum methylothiophilum</name>
    <dbReference type="NCBI Taxonomy" id="1705564"/>
    <lineage>
        <taxon>Archaea</taxon>
        <taxon>Methanobacteriati</taxon>
        <taxon>Methanobacteriota</taxon>
        <taxon>Stenosarchaea group</taxon>
        <taxon>Candidatus Methanofastidiosia</taxon>
        <taxon>Candidatus Methanofastidiosales</taxon>
        <taxon>Candidatus Methanofastidiosaceae</taxon>
        <taxon>Candidatus Methanofastidiosum</taxon>
    </lineage>
</organism>
<dbReference type="InterPro" id="IPR050900">
    <property type="entry name" value="Transposase_IS3/IS150/IS904"/>
</dbReference>
<dbReference type="Proteomes" id="UP000075398">
    <property type="component" value="Unassembled WGS sequence"/>
</dbReference>
<dbReference type="PROSITE" id="PS50994">
    <property type="entry name" value="INTEGRASE"/>
    <property type="match status" value="1"/>
</dbReference>
<dbReference type="PANTHER" id="PTHR46889:SF4">
    <property type="entry name" value="TRANSPOSASE INSO FOR INSERTION SEQUENCE ELEMENT IS911B-RELATED"/>
    <property type="match status" value="1"/>
</dbReference>
<evidence type="ECO:0000313" key="3">
    <source>
        <dbReference type="Proteomes" id="UP000075398"/>
    </source>
</evidence>
<dbReference type="Gene3D" id="3.30.420.10">
    <property type="entry name" value="Ribonuclease H-like superfamily/Ribonuclease H"/>
    <property type="match status" value="1"/>
</dbReference>
<evidence type="ECO:0000259" key="1">
    <source>
        <dbReference type="PROSITE" id="PS50994"/>
    </source>
</evidence>
<dbReference type="SUPFAM" id="SSF53098">
    <property type="entry name" value="Ribonuclease H-like"/>
    <property type="match status" value="1"/>
</dbReference>
<dbReference type="InterPro" id="IPR036397">
    <property type="entry name" value="RNaseH_sf"/>
</dbReference>
<comment type="caution">
    <text evidence="2">The sequence shown here is derived from an EMBL/GenBank/DDBJ whole genome shotgun (WGS) entry which is preliminary data.</text>
</comment>
<dbReference type="EMBL" id="LNGC01000211">
    <property type="protein sequence ID" value="KYC46388.1"/>
    <property type="molecule type" value="Genomic_DNA"/>
</dbReference>
<dbReference type="GO" id="GO:0003676">
    <property type="term" value="F:nucleic acid binding"/>
    <property type="evidence" value="ECO:0007669"/>
    <property type="project" value="InterPro"/>
</dbReference>
<accession>A0A150INB9</accession>
<dbReference type="AlphaFoldDB" id="A0A150INB9"/>
<gene>
    <name evidence="2" type="ORF">AMQ22_02159</name>
</gene>
<dbReference type="InterPro" id="IPR025948">
    <property type="entry name" value="HTH-like_dom"/>
</dbReference>
<protein>
    <submittedName>
        <fullName evidence="2">IS2 transposase TnpB</fullName>
    </submittedName>
</protein>
<sequence length="290" mass="33947">MFIKETRKQYPLALVCEVLQVSPSGYHKWLKNKVGFRAKENQRILEIIRFHHNKSKATYGLPRIYAAIRREGLFVNKKRIARLMRVNNIKAKTNRRFRVTTVQNSKAQASENLLNQNFTASSSNKIWTGDITYLWTNEGWVYVAVVMDVYSRKIVGWSIDSIISAELVVRALMMALVHRNPERGIIFHSDRGSQYTSSSFREILKNYGIVQSNSSTGNCYDNAVTESFFHTLKTELTYWEKYQTREEAKRSIFEYIEIHYNRRRLHSSLGYLSPVEFEGKNRRELIENVA</sequence>
<name>A0A150INB9_9EURY</name>
<reference evidence="2 3" key="1">
    <citation type="journal article" date="2016" name="ISME J.">
        <title>Chasing the elusive Euryarchaeota class WSA2: genomes reveal a uniquely fastidious methyl-reducing methanogen.</title>
        <authorList>
            <person name="Nobu M.K."/>
            <person name="Narihiro T."/>
            <person name="Kuroda K."/>
            <person name="Mei R."/>
            <person name="Liu W.T."/>
        </authorList>
    </citation>
    <scope>NUCLEOTIDE SEQUENCE [LARGE SCALE GENOMIC DNA]</scope>
    <source>
        <strain evidence="2">U1lsi0528_Bin055</strain>
    </source>
</reference>